<dbReference type="PANTHER" id="PTHR23325">
    <property type="entry name" value="SERUM RESPONSE FACTOR-BINDING"/>
    <property type="match status" value="1"/>
</dbReference>
<name>A0AA39MBS9_9BILA</name>
<dbReference type="EMBL" id="JAUCMV010000001">
    <property type="protein sequence ID" value="KAK0427820.1"/>
    <property type="molecule type" value="Genomic_DNA"/>
</dbReference>
<dbReference type="PANTHER" id="PTHR23325:SF1">
    <property type="entry name" value="SERUM RESPONSE FACTOR-BINDING PROTEIN 1"/>
    <property type="match status" value="1"/>
</dbReference>
<feature type="region of interest" description="Disordered" evidence="1">
    <location>
        <begin position="1"/>
        <end position="20"/>
    </location>
</feature>
<sequence length="578" mass="64811">MQTRSQAAKSGAGAGKPKNEATLAIKAPAFVIKRSRAKTNRNRPASLCQPQAKFDETKEALATIRKRLAEMSLDPEAEHTQLAVAALVKRLHRKGAIEKLHDFVKVVEEKSADQCVPLERCRDGRMQVTHDCINPWHYELSSKWNYDERHEPNTVEDVQTPPSMSSHPDVPKEQKKSVVHDENTEIRTQDPVETLDFDFSSIPMDFSDYSDFDARGPLELRYNPNGIVKFRPVVDRCAKRKTRELLRRGKQWTTFKNPTKQRRGKDLIEMALVLKHVDKDEVTKFALQNTKTSTELFNMKEATLKHRALFHLIADKPFVAAVDAFRERYPSWPLEVPFHLQRLGLKYAKNKTEKRGASLKDLYLPKKDNDGDESDEDDIADLGGIVGDAPHSSDEDNDGDQSEEDDIANLGGIVGEASHPAEEANRKQEEEMASGSADEKSKLDDDGSTSKTQQAPKRRTNPSREAKSKLKKKTASGPPVRKIKAGVDKSAPKTQQAPKPKQEALHPSWEAKRKLKEQMTSGPSGKKIKFGNDGPAPKTQEATKPKPETLHPSWEAKRKLKEQMASGPSGKKITFGDD</sequence>
<feature type="compositionally biased region" description="Polar residues" evidence="1">
    <location>
        <begin position="156"/>
        <end position="166"/>
    </location>
</feature>
<proteinExistence type="predicted"/>
<dbReference type="AlphaFoldDB" id="A0AA39MBS9"/>
<feature type="compositionally biased region" description="Acidic residues" evidence="1">
    <location>
        <begin position="395"/>
        <end position="407"/>
    </location>
</feature>
<dbReference type="Gene3D" id="3.90.520.10">
    <property type="entry name" value="SMAD MH1 domain"/>
    <property type="match status" value="1"/>
</dbReference>
<evidence type="ECO:0000313" key="2">
    <source>
        <dbReference type="EMBL" id="KAK0427820.1"/>
    </source>
</evidence>
<dbReference type="InterPro" id="IPR036578">
    <property type="entry name" value="SMAD_MH1_sf"/>
</dbReference>
<feature type="region of interest" description="Disordered" evidence="1">
    <location>
        <begin position="152"/>
        <end position="182"/>
    </location>
</feature>
<evidence type="ECO:0000313" key="3">
    <source>
        <dbReference type="Proteomes" id="UP001175271"/>
    </source>
</evidence>
<feature type="compositionally biased region" description="Basic and acidic residues" evidence="1">
    <location>
        <begin position="541"/>
        <end position="557"/>
    </location>
</feature>
<dbReference type="Proteomes" id="UP001175271">
    <property type="component" value="Unassembled WGS sequence"/>
</dbReference>
<reference evidence="2" key="1">
    <citation type="submission" date="2023-06" db="EMBL/GenBank/DDBJ databases">
        <title>Genomic analysis of the entomopathogenic nematode Steinernema hermaphroditum.</title>
        <authorList>
            <person name="Schwarz E.M."/>
            <person name="Heppert J.K."/>
            <person name="Baniya A."/>
            <person name="Schwartz H.T."/>
            <person name="Tan C.-H."/>
            <person name="Antoshechkin I."/>
            <person name="Sternberg P.W."/>
            <person name="Goodrich-Blair H."/>
            <person name="Dillman A.R."/>
        </authorList>
    </citation>
    <scope>NUCLEOTIDE SEQUENCE</scope>
    <source>
        <strain evidence="2">PS9179</strain>
        <tissue evidence="2">Whole animal</tissue>
    </source>
</reference>
<feature type="compositionally biased region" description="Basic and acidic residues" evidence="1">
    <location>
        <begin position="169"/>
        <end position="182"/>
    </location>
</feature>
<dbReference type="InterPro" id="IPR037393">
    <property type="entry name" value="Bud22/SRFB1"/>
</dbReference>
<evidence type="ECO:0008006" key="4">
    <source>
        <dbReference type="Google" id="ProtNLM"/>
    </source>
</evidence>
<feature type="region of interest" description="Disordered" evidence="1">
    <location>
        <begin position="363"/>
        <end position="578"/>
    </location>
</feature>
<evidence type="ECO:0000256" key="1">
    <source>
        <dbReference type="SAM" id="MobiDB-lite"/>
    </source>
</evidence>
<protein>
    <recommendedName>
        <fullName evidence="4">Bud22 domain-containing protein</fullName>
    </recommendedName>
</protein>
<feature type="compositionally biased region" description="Acidic residues" evidence="1">
    <location>
        <begin position="370"/>
        <end position="380"/>
    </location>
</feature>
<keyword evidence="3" id="KW-1185">Reference proteome</keyword>
<comment type="caution">
    <text evidence="2">The sequence shown here is derived from an EMBL/GenBank/DDBJ whole genome shotgun (WGS) entry which is preliminary data.</text>
</comment>
<feature type="compositionally biased region" description="Basic and acidic residues" evidence="1">
    <location>
        <begin position="419"/>
        <end position="430"/>
    </location>
</feature>
<gene>
    <name evidence="2" type="ORF">QR680_010440</name>
</gene>
<feature type="compositionally biased region" description="Basic and acidic residues" evidence="1">
    <location>
        <begin position="500"/>
        <end position="512"/>
    </location>
</feature>
<organism evidence="2 3">
    <name type="scientific">Steinernema hermaphroditum</name>
    <dbReference type="NCBI Taxonomy" id="289476"/>
    <lineage>
        <taxon>Eukaryota</taxon>
        <taxon>Metazoa</taxon>
        <taxon>Ecdysozoa</taxon>
        <taxon>Nematoda</taxon>
        <taxon>Chromadorea</taxon>
        <taxon>Rhabditida</taxon>
        <taxon>Tylenchina</taxon>
        <taxon>Panagrolaimomorpha</taxon>
        <taxon>Strongyloidoidea</taxon>
        <taxon>Steinernematidae</taxon>
        <taxon>Steinernema</taxon>
    </lineage>
</organism>
<accession>A0AA39MBS9</accession>